<dbReference type="Gene3D" id="2.160.10.10">
    <property type="entry name" value="Hexapeptide repeat proteins"/>
    <property type="match status" value="1"/>
</dbReference>
<evidence type="ECO:0000259" key="2">
    <source>
        <dbReference type="Pfam" id="PF20683"/>
    </source>
</evidence>
<proteinExistence type="predicted"/>
<comment type="caution">
    <text evidence="3">The sequence shown here is derived from an EMBL/GenBank/DDBJ whole genome shotgun (WGS) entry which is preliminary data.</text>
</comment>
<dbReference type="Pfam" id="PF20683">
    <property type="entry name" value="DUF6819"/>
    <property type="match status" value="1"/>
</dbReference>
<dbReference type="Pfam" id="PF16314">
    <property type="entry name" value="DUF4954"/>
    <property type="match status" value="1"/>
</dbReference>
<dbReference type="RefSeq" id="WP_134849741.1">
    <property type="nucleotide sequence ID" value="NZ_CP197400.1"/>
</dbReference>
<organism evidence="3 4">
    <name type="scientific">Porphyromonas levii</name>
    <dbReference type="NCBI Taxonomy" id="28114"/>
    <lineage>
        <taxon>Bacteria</taxon>
        <taxon>Pseudomonadati</taxon>
        <taxon>Bacteroidota</taxon>
        <taxon>Bacteroidia</taxon>
        <taxon>Bacteroidales</taxon>
        <taxon>Porphyromonadaceae</taxon>
        <taxon>Porphyromonas</taxon>
    </lineage>
</organism>
<evidence type="ECO:0000259" key="1">
    <source>
        <dbReference type="Pfam" id="PF16314"/>
    </source>
</evidence>
<name>A0A4Y8WMB4_9PORP</name>
<feature type="domain" description="DUF6819" evidence="2">
    <location>
        <begin position="490"/>
        <end position="657"/>
    </location>
</feature>
<dbReference type="AlphaFoldDB" id="A0A4Y8WMB4"/>
<dbReference type="InterPro" id="IPR049208">
    <property type="entry name" value="DUF6819"/>
</dbReference>
<dbReference type="InterPro" id="IPR032533">
    <property type="entry name" value="DUF4954"/>
</dbReference>
<dbReference type="STRING" id="1122973.GCA_000379925_00613"/>
<evidence type="ECO:0000313" key="3">
    <source>
        <dbReference type="EMBL" id="TFH94248.1"/>
    </source>
</evidence>
<dbReference type="GeneID" id="66796869"/>
<dbReference type="OrthoDB" id="9814955at2"/>
<accession>A0A4Y8WMB4</accession>
<gene>
    <name evidence="3" type="ORF">E4P47_08350</name>
</gene>
<keyword evidence="4" id="KW-1185">Reference proteome</keyword>
<reference evidence="3 4" key="1">
    <citation type="submission" date="2019-03" db="EMBL/GenBank/DDBJ databases">
        <title>Porphyromonas levii Isolated from the Uterus of Dairy Cows.</title>
        <authorList>
            <person name="Francis A.M."/>
        </authorList>
    </citation>
    <scope>NUCLEOTIDE SEQUENCE [LARGE SCALE GENOMIC DNA]</scope>
    <source>
        <strain evidence="3 4">AF5678</strain>
    </source>
</reference>
<dbReference type="Proteomes" id="UP000297225">
    <property type="component" value="Unassembled WGS sequence"/>
</dbReference>
<feature type="domain" description="DUF4954" evidence="1">
    <location>
        <begin position="2"/>
        <end position="434"/>
    </location>
</feature>
<evidence type="ECO:0000313" key="4">
    <source>
        <dbReference type="Proteomes" id="UP000297225"/>
    </source>
</evidence>
<sequence>MRALTKDEVVVLEHNNCHSDDWTLITVAEGFDPMCCRDVVFIGQCTIGDLSGSRTNEYGVPIPNGIRSARIHECTIGDGVCIDHIHDCLSRYDIGDHVTITNVDVVAMKGESSFGVGVRASVLNETGGIEVPISRNLNAQTAYMLTLMSFQDRALRVRLIELIDAESEAVRSTRGIIEEHVEIKNTGSIVNAFVGAYATIEGATKLENCSLCSSVEHPIRIGYNVQGRDFIASLGAMIGGSSIVERCFVGQSCHIDHLFSAHDSLIFANCNLENGEACAIFAGPFTVSSHKSSLLIAGHFSFLNAGSGSNQSNHLYKLGPIHQGVVERGSKTSSDSYVLWPSRIGAFTLVMGRHVHNVDTTDFPFSYLIESENKSFLVPGRSLLSVGTMRDAKKWPARDKRPKSSRPDCINYNLLSPFTIGKMECAYNKLKSLQDFLGLHDHVYAFNNIFIKSSSLKRGLETYRWGIEKFVGNSLIQRIQDKFGDKAISSQEELLTALRPDHTEGTGEWIDMSGMIAPIQGIHEIIRKIKSGALATLPEVNSAVRDLHSRYYDLEWDWSYELLCRWFGEPLSASKVVEIIEKWLRAVVAIDQALLNDAHKEYNIIGRVNLGIQPDNEMNRSYGEQIEEEFSHNSIVLSVQEHIERKRALASAVLAQLSGLC</sequence>
<dbReference type="EMBL" id="SPNC01000155">
    <property type="protein sequence ID" value="TFH94248.1"/>
    <property type="molecule type" value="Genomic_DNA"/>
</dbReference>
<protein>
    <submittedName>
        <fullName evidence="3">DUF4954 family protein</fullName>
    </submittedName>
</protein>